<reference evidence="2" key="1">
    <citation type="submission" date="2021-01" db="EMBL/GenBank/DDBJ databases">
        <authorList>
            <consortium name="Aspergillus puulaauensis MK2 genome sequencing consortium"/>
            <person name="Kazuki M."/>
            <person name="Futagami T."/>
        </authorList>
    </citation>
    <scope>NUCLEOTIDE SEQUENCE</scope>
    <source>
        <strain evidence="2">MK2</strain>
    </source>
</reference>
<sequence>MNSRWQFRAFEVTCFARGSVRHEDQSVREKKETIGRGTDAIRKSEPVNMSGLQRGRREVKTQPRKRHPDFNYDRFQGDLLGTTTRTLNSLLGEGRFAIQ</sequence>
<gene>
    <name evidence="2" type="ORF">APUU_31528S</name>
</gene>
<dbReference type="KEGG" id="apuu:APUU_31528S"/>
<dbReference type="RefSeq" id="XP_041555497.1">
    <property type="nucleotide sequence ID" value="XM_041702743.1"/>
</dbReference>
<dbReference type="Proteomes" id="UP000654913">
    <property type="component" value="Chromosome 3"/>
</dbReference>
<evidence type="ECO:0000256" key="1">
    <source>
        <dbReference type="SAM" id="MobiDB-lite"/>
    </source>
</evidence>
<feature type="compositionally biased region" description="Basic and acidic residues" evidence="1">
    <location>
        <begin position="21"/>
        <end position="45"/>
    </location>
</feature>
<keyword evidence="3" id="KW-1185">Reference proteome</keyword>
<evidence type="ECO:0000313" key="2">
    <source>
        <dbReference type="EMBL" id="BCS23303.1"/>
    </source>
</evidence>
<organism evidence="2 3">
    <name type="scientific">Aspergillus puulaauensis</name>
    <dbReference type="NCBI Taxonomy" id="1220207"/>
    <lineage>
        <taxon>Eukaryota</taxon>
        <taxon>Fungi</taxon>
        <taxon>Dikarya</taxon>
        <taxon>Ascomycota</taxon>
        <taxon>Pezizomycotina</taxon>
        <taxon>Eurotiomycetes</taxon>
        <taxon>Eurotiomycetidae</taxon>
        <taxon>Eurotiales</taxon>
        <taxon>Aspergillaceae</taxon>
        <taxon>Aspergillus</taxon>
    </lineage>
</organism>
<evidence type="ECO:0000313" key="3">
    <source>
        <dbReference type="Proteomes" id="UP000654913"/>
    </source>
</evidence>
<dbReference type="AlphaFoldDB" id="A0A7R8AN18"/>
<reference evidence="2" key="2">
    <citation type="submission" date="2021-02" db="EMBL/GenBank/DDBJ databases">
        <title>Aspergillus puulaauensis MK2 genome sequence.</title>
        <authorList>
            <person name="Futagami T."/>
            <person name="Mori K."/>
            <person name="Kadooka C."/>
            <person name="Tanaka T."/>
        </authorList>
    </citation>
    <scope>NUCLEOTIDE SEQUENCE</scope>
    <source>
        <strain evidence="2">MK2</strain>
    </source>
</reference>
<proteinExistence type="predicted"/>
<protein>
    <submittedName>
        <fullName evidence="2">Uncharacterized protein</fullName>
    </submittedName>
</protein>
<dbReference type="EMBL" id="AP024445">
    <property type="protein sequence ID" value="BCS23303.1"/>
    <property type="molecule type" value="Genomic_DNA"/>
</dbReference>
<feature type="region of interest" description="Disordered" evidence="1">
    <location>
        <begin position="21"/>
        <end position="73"/>
    </location>
</feature>
<accession>A0A7R8AN18</accession>
<name>A0A7R8AN18_9EURO</name>
<dbReference type="GeneID" id="64973308"/>